<name>A0A5C5QR06_9PSED</name>
<protein>
    <submittedName>
        <fullName evidence="2">Uncharacterized protein</fullName>
    </submittedName>
</protein>
<keyword evidence="3" id="KW-1185">Reference proteome</keyword>
<evidence type="ECO:0000313" key="1">
    <source>
        <dbReference type="EMBL" id="SDE95645.1"/>
    </source>
</evidence>
<dbReference type="EMBL" id="LT629689">
    <property type="protein sequence ID" value="SDE95645.1"/>
    <property type="molecule type" value="Genomic_DNA"/>
</dbReference>
<reference evidence="1 3" key="1">
    <citation type="submission" date="2016-10" db="EMBL/GenBank/DDBJ databases">
        <authorList>
            <person name="Varghese N."/>
            <person name="Submissions S."/>
        </authorList>
    </citation>
    <scope>NUCLEOTIDE SEQUENCE [LARGE SCALE GENOMIC DNA]</scope>
    <source>
        <strain evidence="1 3">DSM 17835</strain>
    </source>
</reference>
<evidence type="ECO:0000313" key="3">
    <source>
        <dbReference type="Proteomes" id="UP000182858"/>
    </source>
</evidence>
<accession>A0A5C5QR06</accession>
<dbReference type="AlphaFoldDB" id="A0A5C5QR06"/>
<dbReference type="GeneID" id="78553009"/>
<sequence>MLITITQQQAPLRWTVHMDAWFVHFDSQAQAEAFVQRLQARLDAPHPWPSTGVPGSANKPVGYATPRLIRSGRYG</sequence>
<organism evidence="2 4">
    <name type="scientific">Pseudomonas extremaustralis</name>
    <dbReference type="NCBI Taxonomy" id="359110"/>
    <lineage>
        <taxon>Bacteria</taxon>
        <taxon>Pseudomonadati</taxon>
        <taxon>Pseudomonadota</taxon>
        <taxon>Gammaproteobacteria</taxon>
        <taxon>Pseudomonadales</taxon>
        <taxon>Pseudomonadaceae</taxon>
        <taxon>Pseudomonas</taxon>
    </lineage>
</organism>
<evidence type="ECO:0000313" key="2">
    <source>
        <dbReference type="EMBL" id="TWS07434.1"/>
    </source>
</evidence>
<dbReference type="EMBL" id="VFET01000001">
    <property type="protein sequence ID" value="TWS07434.1"/>
    <property type="molecule type" value="Genomic_DNA"/>
</dbReference>
<gene>
    <name evidence="2" type="ORF">FIV36_01445</name>
    <name evidence="1" type="ORF">SAMN05216591_1513</name>
</gene>
<dbReference type="RefSeq" id="WP_010562955.1">
    <property type="nucleotide sequence ID" value="NZ_CP091043.1"/>
</dbReference>
<dbReference type="OrthoDB" id="6914473at2"/>
<dbReference type="Proteomes" id="UP000182858">
    <property type="component" value="Chromosome I"/>
</dbReference>
<reference evidence="2 4" key="2">
    <citation type="submission" date="2019-06" db="EMBL/GenBank/DDBJ databases">
        <title>Pseudomonas bimorpha sp. nov. isolated from bovine raw milk and skim milk concentrate.</title>
        <authorList>
            <person name="Hofmann K."/>
            <person name="Huptas C."/>
            <person name="Doll E."/>
            <person name="Scherer S."/>
            <person name="Wenning M."/>
        </authorList>
    </citation>
    <scope>NUCLEOTIDE SEQUENCE [LARGE SCALE GENOMIC DNA]</scope>
    <source>
        <strain evidence="2 4">DSM 17835</strain>
    </source>
</reference>
<proteinExistence type="predicted"/>
<dbReference type="Proteomes" id="UP000317951">
    <property type="component" value="Unassembled WGS sequence"/>
</dbReference>
<evidence type="ECO:0000313" key="4">
    <source>
        <dbReference type="Proteomes" id="UP000317951"/>
    </source>
</evidence>